<dbReference type="Proteomes" id="UP000279760">
    <property type="component" value="Chromosome 1"/>
</dbReference>
<gene>
    <name evidence="2" type="ORF">ECB94_14440</name>
</gene>
<reference evidence="2 3" key="1">
    <citation type="submission" date="2018-11" db="EMBL/GenBank/DDBJ databases">
        <title>Complete Genome Sequence of Vbrio mediterranei 117-T6: a Potential Pathogen Bacteria Isolated from the Conchocelis of Pyropia.</title>
        <authorList>
            <person name="Liu Q."/>
        </authorList>
    </citation>
    <scope>NUCLEOTIDE SEQUENCE [LARGE SCALE GENOMIC DNA]</scope>
    <source>
        <strain evidence="2 3">117-T6</strain>
    </source>
</reference>
<dbReference type="SUPFAM" id="SSF69255">
    <property type="entry name" value="gp5 N-terminal domain-like"/>
    <property type="match status" value="1"/>
</dbReference>
<evidence type="ECO:0000313" key="2">
    <source>
        <dbReference type="EMBL" id="AYV22360.1"/>
    </source>
</evidence>
<proteinExistence type="predicted"/>
<feature type="region of interest" description="Disordered" evidence="1">
    <location>
        <begin position="203"/>
        <end position="245"/>
    </location>
</feature>
<organism evidence="2 3">
    <name type="scientific">Vibrio mediterranei</name>
    <dbReference type="NCBI Taxonomy" id="689"/>
    <lineage>
        <taxon>Bacteria</taxon>
        <taxon>Pseudomonadati</taxon>
        <taxon>Pseudomonadota</taxon>
        <taxon>Gammaproteobacteria</taxon>
        <taxon>Vibrionales</taxon>
        <taxon>Vibrionaceae</taxon>
        <taxon>Vibrio</taxon>
    </lineage>
</organism>
<protein>
    <submittedName>
        <fullName evidence="2">Uncharacterized protein</fullName>
    </submittedName>
</protein>
<dbReference type="RefSeq" id="WP_124940861.1">
    <property type="nucleotide sequence ID" value="NZ_CP033577.1"/>
</dbReference>
<accession>A0A3G4VCA6</accession>
<evidence type="ECO:0000313" key="3">
    <source>
        <dbReference type="Proteomes" id="UP000279760"/>
    </source>
</evidence>
<dbReference type="EMBL" id="CP033577">
    <property type="protein sequence ID" value="AYV22360.1"/>
    <property type="molecule type" value="Genomic_DNA"/>
</dbReference>
<evidence type="ECO:0000256" key="1">
    <source>
        <dbReference type="SAM" id="MobiDB-lite"/>
    </source>
</evidence>
<name>A0A3G4VCA6_9VIBR</name>
<sequence length="245" mass="27109">MDVKTIKRIVYRLFPELTGNWHLPQLAKVVALPELPKEGDLSERFYPHYAADIQLLDSKLVERKDVPVMQAVPLPVPGIGEQAGRLEPPAIGAIVEIGFANGEPDKPFIRTVLGLGWKLPAIKAGESRYQQRPGVYHHVDQSGNFRSITDKLAQLHCKLREVRASTEQDYRSPKTWLGSESENVLNLLGELMQVVTDLSDTCAAHTHKSPETQAPTSPPIQAEAFTGYGENSTGLKDRLTPITKS</sequence>
<dbReference type="AlphaFoldDB" id="A0A3G4VCA6"/>